<organism evidence="1 2">
    <name type="scientific">Striga asiatica</name>
    <name type="common">Asiatic witchweed</name>
    <name type="synonym">Buchnera asiatica</name>
    <dbReference type="NCBI Taxonomy" id="4170"/>
    <lineage>
        <taxon>Eukaryota</taxon>
        <taxon>Viridiplantae</taxon>
        <taxon>Streptophyta</taxon>
        <taxon>Embryophyta</taxon>
        <taxon>Tracheophyta</taxon>
        <taxon>Spermatophyta</taxon>
        <taxon>Magnoliopsida</taxon>
        <taxon>eudicotyledons</taxon>
        <taxon>Gunneridae</taxon>
        <taxon>Pentapetalae</taxon>
        <taxon>asterids</taxon>
        <taxon>lamiids</taxon>
        <taxon>Lamiales</taxon>
        <taxon>Orobanchaceae</taxon>
        <taxon>Buchnereae</taxon>
        <taxon>Striga</taxon>
    </lineage>
</organism>
<gene>
    <name evidence="1" type="ORF">STAS_14915</name>
</gene>
<dbReference type="AlphaFoldDB" id="A0A5A7Q047"/>
<keyword evidence="2" id="KW-1185">Reference proteome</keyword>
<accession>A0A5A7Q047</accession>
<sequence length="109" mass="12236">MAKKEGYDIWRSPDLCRQGARRLWRSAVDGNRRRKVLDSYCEEAIVCESQIMGNTPQTKKRAIAAPSFLYPTSAILPQVPTSSLFRRRTISGFSAVVEEKPASSCSPTR</sequence>
<comment type="caution">
    <text evidence="1">The sequence shown here is derived from an EMBL/GenBank/DDBJ whole genome shotgun (WGS) entry which is preliminary data.</text>
</comment>
<name>A0A5A7Q047_STRAF</name>
<dbReference type="EMBL" id="BKCP01005505">
    <property type="protein sequence ID" value="GER38394.1"/>
    <property type="molecule type" value="Genomic_DNA"/>
</dbReference>
<dbReference type="Proteomes" id="UP000325081">
    <property type="component" value="Unassembled WGS sequence"/>
</dbReference>
<evidence type="ECO:0000313" key="1">
    <source>
        <dbReference type="EMBL" id="GER38394.1"/>
    </source>
</evidence>
<evidence type="ECO:0000313" key="2">
    <source>
        <dbReference type="Proteomes" id="UP000325081"/>
    </source>
</evidence>
<proteinExistence type="predicted"/>
<reference evidence="2" key="1">
    <citation type="journal article" date="2019" name="Curr. Biol.">
        <title>Genome Sequence of Striga asiatica Provides Insight into the Evolution of Plant Parasitism.</title>
        <authorList>
            <person name="Yoshida S."/>
            <person name="Kim S."/>
            <person name="Wafula E.K."/>
            <person name="Tanskanen J."/>
            <person name="Kim Y.M."/>
            <person name="Honaas L."/>
            <person name="Yang Z."/>
            <person name="Spallek T."/>
            <person name="Conn C.E."/>
            <person name="Ichihashi Y."/>
            <person name="Cheong K."/>
            <person name="Cui S."/>
            <person name="Der J.P."/>
            <person name="Gundlach H."/>
            <person name="Jiao Y."/>
            <person name="Hori C."/>
            <person name="Ishida J.K."/>
            <person name="Kasahara H."/>
            <person name="Kiba T."/>
            <person name="Kim M.S."/>
            <person name="Koo N."/>
            <person name="Laohavisit A."/>
            <person name="Lee Y.H."/>
            <person name="Lumba S."/>
            <person name="McCourt P."/>
            <person name="Mortimer J.C."/>
            <person name="Mutuku J.M."/>
            <person name="Nomura T."/>
            <person name="Sasaki-Sekimoto Y."/>
            <person name="Seto Y."/>
            <person name="Wang Y."/>
            <person name="Wakatake T."/>
            <person name="Sakakibara H."/>
            <person name="Demura T."/>
            <person name="Yamaguchi S."/>
            <person name="Yoneyama K."/>
            <person name="Manabe R.I."/>
            <person name="Nelson D.C."/>
            <person name="Schulman A.H."/>
            <person name="Timko M.P."/>
            <person name="dePamphilis C.W."/>
            <person name="Choi D."/>
            <person name="Shirasu K."/>
        </authorList>
    </citation>
    <scope>NUCLEOTIDE SEQUENCE [LARGE SCALE GENOMIC DNA]</scope>
    <source>
        <strain evidence="2">cv. UVA1</strain>
    </source>
</reference>
<protein>
    <submittedName>
        <fullName evidence="1">N-acetyl-gamma-glutamyl-phosphate reductase</fullName>
    </submittedName>
</protein>